<dbReference type="EMBL" id="JAJSOF020000021">
    <property type="protein sequence ID" value="KAJ4437087.1"/>
    <property type="molecule type" value="Genomic_DNA"/>
</dbReference>
<reference evidence="1 2" key="1">
    <citation type="journal article" date="2022" name="Allergy">
        <title>Genome assembly and annotation of Periplaneta americana reveal a comprehensive cockroach allergen profile.</title>
        <authorList>
            <person name="Wang L."/>
            <person name="Xiong Q."/>
            <person name="Saelim N."/>
            <person name="Wang L."/>
            <person name="Nong W."/>
            <person name="Wan A.T."/>
            <person name="Shi M."/>
            <person name="Liu X."/>
            <person name="Cao Q."/>
            <person name="Hui J.H.L."/>
            <person name="Sookrung N."/>
            <person name="Leung T.F."/>
            <person name="Tungtrongchitr A."/>
            <person name="Tsui S.K.W."/>
        </authorList>
    </citation>
    <scope>NUCLEOTIDE SEQUENCE [LARGE SCALE GENOMIC DNA]</scope>
    <source>
        <strain evidence="1">PWHHKU_190912</strain>
    </source>
</reference>
<protein>
    <submittedName>
        <fullName evidence="1">Uncharacterized protein</fullName>
    </submittedName>
</protein>
<keyword evidence="2" id="KW-1185">Reference proteome</keyword>
<dbReference type="Proteomes" id="UP001148838">
    <property type="component" value="Unassembled WGS sequence"/>
</dbReference>
<comment type="caution">
    <text evidence="1">The sequence shown here is derived from an EMBL/GenBank/DDBJ whole genome shotgun (WGS) entry which is preliminary data.</text>
</comment>
<sequence>MQTLHRREPEIWELGKKTQQALDVAVQSTVRRQITEKTENHAMRELVAKSLPPFYEVYQEVHCLAKDGSSRRVDIIAINRGNDTAIIIDPTVRFETAVEQPIAVHEEKKIIYDPTIQYFRTRTD</sequence>
<proteinExistence type="predicted"/>
<organism evidence="1 2">
    <name type="scientific">Periplaneta americana</name>
    <name type="common">American cockroach</name>
    <name type="synonym">Blatta americana</name>
    <dbReference type="NCBI Taxonomy" id="6978"/>
    <lineage>
        <taxon>Eukaryota</taxon>
        <taxon>Metazoa</taxon>
        <taxon>Ecdysozoa</taxon>
        <taxon>Arthropoda</taxon>
        <taxon>Hexapoda</taxon>
        <taxon>Insecta</taxon>
        <taxon>Pterygota</taxon>
        <taxon>Neoptera</taxon>
        <taxon>Polyneoptera</taxon>
        <taxon>Dictyoptera</taxon>
        <taxon>Blattodea</taxon>
        <taxon>Blattoidea</taxon>
        <taxon>Blattidae</taxon>
        <taxon>Blattinae</taxon>
        <taxon>Periplaneta</taxon>
    </lineage>
</organism>
<accession>A0ABQ8STR2</accession>
<evidence type="ECO:0000313" key="2">
    <source>
        <dbReference type="Proteomes" id="UP001148838"/>
    </source>
</evidence>
<evidence type="ECO:0000313" key="1">
    <source>
        <dbReference type="EMBL" id="KAJ4437087.1"/>
    </source>
</evidence>
<gene>
    <name evidence="1" type="ORF">ANN_17222</name>
</gene>
<name>A0ABQ8STR2_PERAM</name>